<protein>
    <recommendedName>
        <fullName evidence="4">MFS transporter permease</fullName>
    </recommendedName>
</protein>
<feature type="transmembrane region" description="Helical" evidence="1">
    <location>
        <begin position="61"/>
        <end position="82"/>
    </location>
</feature>
<gene>
    <name evidence="2" type="ORF">GX576_15935</name>
</gene>
<sequence length="222" mass="23462">MADWWSYTLADFALYSPATYRRMLELYNVAIWPAQPFALALGGLVPLLAARPGGAGRIATVLLALAWLWTGWVFHLGHYAAINWAANGFAAAFLLQGALLLALGAAGGVLAAAHTPTARSRAGLGLFLFALLAYPFVGLPGGGGWREAEILGLFPDPTALATLGLLLMARRAPLPLLAVPLAWCALAGATLWELDPARAWLLPAAAIAVLGLRPWRDAAHRP</sequence>
<dbReference type="OrthoDB" id="581693at2"/>
<reference evidence="2 3" key="1">
    <citation type="journal article" date="2020" name="Biotechnol. Biofuels">
        <title>New insights from the biogas microbiome by comprehensive genome-resolved metagenomics of nearly 1600 species originating from multiple anaerobic digesters.</title>
        <authorList>
            <person name="Campanaro S."/>
            <person name="Treu L."/>
            <person name="Rodriguez-R L.M."/>
            <person name="Kovalovszki A."/>
            <person name="Ziels R.M."/>
            <person name="Maus I."/>
            <person name="Zhu X."/>
            <person name="Kougias P.G."/>
            <person name="Basile A."/>
            <person name="Luo G."/>
            <person name="Schluter A."/>
            <person name="Konstantinidis K.T."/>
            <person name="Angelidaki I."/>
        </authorList>
    </citation>
    <scope>NUCLEOTIDE SEQUENCE [LARGE SCALE GENOMIC DNA]</scope>
    <source>
        <strain evidence="2">AS06rmzACSIP_256</strain>
    </source>
</reference>
<proteinExistence type="predicted"/>
<feature type="transmembrane region" description="Helical" evidence="1">
    <location>
        <begin position="124"/>
        <end position="144"/>
    </location>
</feature>
<name>A0A7X7R9Q9_9RHOO</name>
<dbReference type="Proteomes" id="UP000536534">
    <property type="component" value="Unassembled WGS sequence"/>
</dbReference>
<dbReference type="AlphaFoldDB" id="A0A7X7R9Q9"/>
<evidence type="ECO:0008006" key="4">
    <source>
        <dbReference type="Google" id="ProtNLM"/>
    </source>
</evidence>
<dbReference type="InterPro" id="IPR045708">
    <property type="entry name" value="DUF6064"/>
</dbReference>
<organism evidence="2 3">
    <name type="scientific">Thauera phenolivorans</name>
    <dbReference type="NCBI Taxonomy" id="1792543"/>
    <lineage>
        <taxon>Bacteria</taxon>
        <taxon>Pseudomonadati</taxon>
        <taxon>Pseudomonadota</taxon>
        <taxon>Betaproteobacteria</taxon>
        <taxon>Rhodocyclales</taxon>
        <taxon>Zoogloeaceae</taxon>
        <taxon>Thauera</taxon>
    </lineage>
</organism>
<feature type="transmembrane region" description="Helical" evidence="1">
    <location>
        <begin position="88"/>
        <end position="112"/>
    </location>
</feature>
<comment type="caution">
    <text evidence="2">The sequence shown here is derived from an EMBL/GenBank/DDBJ whole genome shotgun (WGS) entry which is preliminary data.</text>
</comment>
<keyword evidence="1" id="KW-0812">Transmembrane</keyword>
<keyword evidence="1" id="KW-0472">Membrane</keyword>
<accession>A0A7X7R9Q9</accession>
<dbReference type="Pfam" id="PF19540">
    <property type="entry name" value="DUF6064"/>
    <property type="match status" value="1"/>
</dbReference>
<dbReference type="EMBL" id="JAAYYV010000464">
    <property type="protein sequence ID" value="NLF55856.1"/>
    <property type="molecule type" value="Genomic_DNA"/>
</dbReference>
<keyword evidence="1" id="KW-1133">Transmembrane helix</keyword>
<evidence type="ECO:0000313" key="3">
    <source>
        <dbReference type="Proteomes" id="UP000536534"/>
    </source>
</evidence>
<feature type="transmembrane region" description="Helical" evidence="1">
    <location>
        <begin position="30"/>
        <end position="49"/>
    </location>
</feature>
<dbReference type="RefSeq" id="WP_068808136.1">
    <property type="nucleotide sequence ID" value="NZ_MBFM01000004.1"/>
</dbReference>
<evidence type="ECO:0000313" key="2">
    <source>
        <dbReference type="EMBL" id="NLF55856.1"/>
    </source>
</evidence>
<evidence type="ECO:0000256" key="1">
    <source>
        <dbReference type="SAM" id="Phobius"/>
    </source>
</evidence>